<organism evidence="1 2">
    <name type="scientific">Celeribacter halophilus</name>
    <dbReference type="NCBI Taxonomy" id="576117"/>
    <lineage>
        <taxon>Bacteria</taxon>
        <taxon>Pseudomonadati</taxon>
        <taxon>Pseudomonadota</taxon>
        <taxon>Alphaproteobacteria</taxon>
        <taxon>Rhodobacterales</taxon>
        <taxon>Roseobacteraceae</taxon>
        <taxon>Celeribacter</taxon>
    </lineage>
</organism>
<evidence type="ECO:0000313" key="1">
    <source>
        <dbReference type="EMBL" id="SFJ82116.1"/>
    </source>
</evidence>
<evidence type="ECO:0008006" key="3">
    <source>
        <dbReference type="Google" id="ProtNLM"/>
    </source>
</evidence>
<protein>
    <recommendedName>
        <fullName evidence="3">DUF465 domain-containing protein</fullName>
    </recommendedName>
</protein>
<dbReference type="RefSeq" id="WP_066604863.1">
    <property type="nucleotide sequence ID" value="NZ_FORY01000011.1"/>
</dbReference>
<dbReference type="AlphaFoldDB" id="A0A1I3UJY3"/>
<reference evidence="1 2" key="1">
    <citation type="submission" date="2016-10" db="EMBL/GenBank/DDBJ databases">
        <authorList>
            <person name="de Groot N.N."/>
        </authorList>
    </citation>
    <scope>NUCLEOTIDE SEQUENCE [LARGE SCALE GENOMIC DNA]</scope>
    <source>
        <strain evidence="1 2">CGMCC 1.8891</strain>
    </source>
</reference>
<dbReference type="STRING" id="576117.SAMN04488138_11176"/>
<accession>A0A1I3UJY3</accession>
<dbReference type="Pfam" id="PF04325">
    <property type="entry name" value="DUF465"/>
    <property type="match status" value="1"/>
</dbReference>
<proteinExistence type="predicted"/>
<dbReference type="Gene3D" id="6.10.280.50">
    <property type="match status" value="1"/>
</dbReference>
<gene>
    <name evidence="1" type="ORF">SAMN04488138_11176</name>
</gene>
<sequence length="81" mass="9081">MTNTPHQVAADFPELADKISELKNSDPHFARLLEKYDDVNDEVHVAETDVKPMDDLAVAELRKKRMLLKDEIYAALTAAAS</sequence>
<evidence type="ECO:0000313" key="2">
    <source>
        <dbReference type="Proteomes" id="UP000183299"/>
    </source>
</evidence>
<dbReference type="GeneID" id="98665778"/>
<keyword evidence="2" id="KW-1185">Reference proteome</keyword>
<dbReference type="OrthoDB" id="1263265at2"/>
<name>A0A1I3UJY3_9RHOB</name>
<dbReference type="Proteomes" id="UP000183299">
    <property type="component" value="Unassembled WGS sequence"/>
</dbReference>
<dbReference type="EMBL" id="FORY01000011">
    <property type="protein sequence ID" value="SFJ82116.1"/>
    <property type="molecule type" value="Genomic_DNA"/>
</dbReference>
<dbReference type="InterPro" id="IPR038444">
    <property type="entry name" value="DUF465_sf"/>
</dbReference>
<dbReference type="InterPro" id="IPR007420">
    <property type="entry name" value="DUF465"/>
</dbReference>